<dbReference type="PANTHER" id="PTHR47438:SF1">
    <property type="entry name" value="PHOSPHATE METABOLISM PROTEIN 8-RELATED"/>
    <property type="match status" value="1"/>
</dbReference>
<dbReference type="SFLD" id="SFLDS00003">
    <property type="entry name" value="Haloacid_Dehalogenase"/>
    <property type="match status" value="1"/>
</dbReference>
<dbReference type="InterPro" id="IPR010237">
    <property type="entry name" value="Pyr-5-nucltdase"/>
</dbReference>
<dbReference type="Gene3D" id="1.10.150.450">
    <property type="match status" value="1"/>
</dbReference>
<dbReference type="PANTHER" id="PTHR47438">
    <property type="entry name" value="PHOSPHATE METABOLISM PROTEIN 8-RELATED"/>
    <property type="match status" value="1"/>
</dbReference>
<comment type="caution">
    <text evidence="1">The sequence shown here is derived from an EMBL/GenBank/DDBJ whole genome shotgun (WGS) entry which is preliminary data.</text>
</comment>
<reference evidence="2" key="1">
    <citation type="journal article" date="2019" name="Int. J. Syst. Evol. Microbiol.">
        <title>The Global Catalogue of Microorganisms (GCM) 10K type strain sequencing project: providing services to taxonomists for standard genome sequencing and annotation.</title>
        <authorList>
            <consortium name="The Broad Institute Genomics Platform"/>
            <consortium name="The Broad Institute Genome Sequencing Center for Infectious Disease"/>
            <person name="Wu L."/>
            <person name="Ma J."/>
        </authorList>
    </citation>
    <scope>NUCLEOTIDE SEQUENCE [LARGE SCALE GENOMIC DNA]</scope>
    <source>
        <strain evidence="2">JCM 18401</strain>
    </source>
</reference>
<accession>A0ABP9FCV5</accession>
<dbReference type="InterPro" id="IPR023214">
    <property type="entry name" value="HAD_sf"/>
</dbReference>
<dbReference type="InterPro" id="IPR036412">
    <property type="entry name" value="HAD-like_sf"/>
</dbReference>
<organism evidence="1 2">
    <name type="scientific">Ferrimonas pelagia</name>
    <dbReference type="NCBI Taxonomy" id="1177826"/>
    <lineage>
        <taxon>Bacteria</taxon>
        <taxon>Pseudomonadati</taxon>
        <taxon>Pseudomonadota</taxon>
        <taxon>Gammaproteobacteria</taxon>
        <taxon>Alteromonadales</taxon>
        <taxon>Ferrimonadaceae</taxon>
        <taxon>Ferrimonas</taxon>
    </lineage>
</organism>
<evidence type="ECO:0000313" key="2">
    <source>
        <dbReference type="Proteomes" id="UP001499988"/>
    </source>
</evidence>
<dbReference type="InterPro" id="IPR006439">
    <property type="entry name" value="HAD-SF_hydro_IA"/>
</dbReference>
<sequence>MTPLLERDIYLFDLDNTLYRPESQIIEQIILRFRDYISDALQLSPQDADALCTKYYLKYGGTLRGMQLHHPQIDLDALSFYAHNVDLTHVAQAPSLAQALLDNGKQRFVFTNSPRPYAERLLEHLGLAHCFDGVFSVEQTDYKMKPHPHAYQTICDHFGFESRNAVMFDDQPSNLTTAQQMGMRTVLVNRDDLDEHQACYRTEQLADFVSSLNQLKA</sequence>
<proteinExistence type="predicted"/>
<dbReference type="NCBIfam" id="TIGR01993">
    <property type="entry name" value="Pyr-5-nucltdase"/>
    <property type="match status" value="1"/>
</dbReference>
<dbReference type="Gene3D" id="3.40.50.1000">
    <property type="entry name" value="HAD superfamily/HAD-like"/>
    <property type="match status" value="1"/>
</dbReference>
<dbReference type="Proteomes" id="UP001499988">
    <property type="component" value="Unassembled WGS sequence"/>
</dbReference>
<evidence type="ECO:0000313" key="1">
    <source>
        <dbReference type="EMBL" id="GAA4899484.1"/>
    </source>
</evidence>
<dbReference type="SFLD" id="SFLDG01129">
    <property type="entry name" value="C1.5:_HAD__Beta-PGM__Phosphata"/>
    <property type="match status" value="1"/>
</dbReference>
<dbReference type="RefSeq" id="WP_345336910.1">
    <property type="nucleotide sequence ID" value="NZ_BAABJZ010000101.1"/>
</dbReference>
<gene>
    <name evidence="1" type="ORF">GCM10023333_36420</name>
</gene>
<dbReference type="SUPFAM" id="SSF56784">
    <property type="entry name" value="HAD-like"/>
    <property type="match status" value="1"/>
</dbReference>
<dbReference type="EMBL" id="BAABJZ010000101">
    <property type="protein sequence ID" value="GAA4899484.1"/>
    <property type="molecule type" value="Genomic_DNA"/>
</dbReference>
<dbReference type="InterPro" id="IPR052791">
    <property type="entry name" value="SSM1_domain"/>
</dbReference>
<dbReference type="SFLD" id="SFLDG01132">
    <property type="entry name" value="C1.5.3:_5'-Nucleotidase_Like"/>
    <property type="match status" value="1"/>
</dbReference>
<dbReference type="NCBIfam" id="TIGR01509">
    <property type="entry name" value="HAD-SF-IA-v3"/>
    <property type="match status" value="1"/>
</dbReference>
<keyword evidence="2" id="KW-1185">Reference proteome</keyword>
<protein>
    <submittedName>
        <fullName evidence="1">Pyrimidine 5'-nucleotidase</fullName>
    </submittedName>
</protein>
<name>A0ABP9FCV5_9GAMM</name>
<dbReference type="Pfam" id="PF00702">
    <property type="entry name" value="Hydrolase"/>
    <property type="match status" value="1"/>
</dbReference>